<protein>
    <submittedName>
        <fullName evidence="2">von Willebrand factor A</fullName>
    </submittedName>
</protein>
<dbReference type="EMBL" id="CVLB01000001">
    <property type="protein sequence ID" value="CRF32502.1"/>
    <property type="molecule type" value="Genomic_DNA"/>
</dbReference>
<dbReference type="AlphaFoldDB" id="A0A0G4K5E4"/>
<dbReference type="InterPro" id="IPR036465">
    <property type="entry name" value="vWFA_dom_sf"/>
</dbReference>
<dbReference type="Gene3D" id="3.40.50.410">
    <property type="entry name" value="von Willebrand factor, type A domain"/>
    <property type="match status" value="1"/>
</dbReference>
<proteinExistence type="predicted"/>
<feature type="domain" description="DUF58" evidence="1">
    <location>
        <begin position="48"/>
        <end position="256"/>
    </location>
</feature>
<dbReference type="Pfam" id="PF01882">
    <property type="entry name" value="DUF58"/>
    <property type="match status" value="1"/>
</dbReference>
<evidence type="ECO:0000313" key="2">
    <source>
        <dbReference type="EMBL" id="CRF32502.1"/>
    </source>
</evidence>
<dbReference type="InterPro" id="IPR002881">
    <property type="entry name" value="DUF58"/>
</dbReference>
<dbReference type="RefSeq" id="WP_048593956.1">
    <property type="nucleotide sequence ID" value="NZ_CVLB01000001.1"/>
</dbReference>
<dbReference type="SUPFAM" id="SSF53300">
    <property type="entry name" value="vWA-like"/>
    <property type="match status" value="1"/>
</dbReference>
<dbReference type="PANTHER" id="PTHR33608:SF6">
    <property type="entry name" value="BLL2464 PROTEIN"/>
    <property type="match status" value="1"/>
</dbReference>
<evidence type="ECO:0000259" key="1">
    <source>
        <dbReference type="Pfam" id="PF01882"/>
    </source>
</evidence>
<organism evidence="2 3">
    <name type="scientific">Brachyspira suanatina</name>
    <dbReference type="NCBI Taxonomy" id="381802"/>
    <lineage>
        <taxon>Bacteria</taxon>
        <taxon>Pseudomonadati</taxon>
        <taxon>Spirochaetota</taxon>
        <taxon>Spirochaetia</taxon>
        <taxon>Brachyspirales</taxon>
        <taxon>Brachyspiraceae</taxon>
        <taxon>Brachyspira</taxon>
    </lineage>
</organism>
<evidence type="ECO:0000313" key="3">
    <source>
        <dbReference type="Proteomes" id="UP000043763"/>
    </source>
</evidence>
<keyword evidence="3" id="KW-1185">Reference proteome</keyword>
<dbReference type="PANTHER" id="PTHR33608">
    <property type="entry name" value="BLL2464 PROTEIN"/>
    <property type="match status" value="1"/>
</dbReference>
<name>A0A0G4K5E4_9SPIR</name>
<accession>A0A0G4K5E4</accession>
<reference evidence="3" key="1">
    <citation type="submission" date="2015-04" db="EMBL/GenBank/DDBJ databases">
        <authorList>
            <person name="Mushtaq Mamoona"/>
        </authorList>
    </citation>
    <scope>NUCLEOTIDE SEQUENCE [LARGE SCALE GENOMIC DNA]</scope>
    <source>
        <strain evidence="3">AN4859/03</strain>
    </source>
</reference>
<dbReference type="OrthoDB" id="9776116at2"/>
<sequence length="295" mass="34662">MFKDSNITTQDLLRSVRQIEIKTSKIVNSYFAGQYHSAFKGQGIEFDEVRKYTIGDDVRAMDWKVSARYNEPFIKRFREERELSVVILADFSASTDFGFTKTKHNLIVELSALLSFSALKNNDKVGLLIFTDTVEKFIPLNKGKNHVLRIIRELIEFDPKSTQTNVANALEYFNRIQKRDSITFLITDACSELPKKEIDITRKRHDFIVCLVNDKLEYHLPSLGGTLVLSDLENNDYVYFDMSNKKIREEYFNEQNRIMEERLNFLKRNSIERIILDTSSDYVNDVMKFFVKRRR</sequence>
<gene>
    <name evidence="2" type="ORF">BRSU_0837</name>
</gene>
<dbReference type="Proteomes" id="UP000043763">
    <property type="component" value="Unassembled WGS sequence"/>
</dbReference>